<protein>
    <submittedName>
        <fullName evidence="9">UDP-xylose and UDP-N-acetylglucosamine transporter-like</fullName>
    </submittedName>
</protein>
<evidence type="ECO:0000256" key="5">
    <source>
        <dbReference type="ARBA" id="ARBA00022692"/>
    </source>
</evidence>
<evidence type="ECO:0000256" key="2">
    <source>
        <dbReference type="ARBA" id="ARBA00010694"/>
    </source>
</evidence>
<comment type="subcellular location">
    <subcellularLocation>
        <location evidence="1">Endomembrane system</location>
        <topology evidence="1">Multi-pass membrane protein</topology>
    </subcellularLocation>
</comment>
<evidence type="ECO:0000256" key="1">
    <source>
        <dbReference type="ARBA" id="ARBA00004127"/>
    </source>
</evidence>
<keyword evidence="6 8" id="KW-1133">Transmembrane helix</keyword>
<dbReference type="EMBL" id="IACF01001738">
    <property type="protein sequence ID" value="LAB67423.1"/>
    <property type="molecule type" value="mRNA"/>
</dbReference>
<feature type="transmembrane region" description="Helical" evidence="8">
    <location>
        <begin position="121"/>
        <end position="139"/>
    </location>
</feature>
<dbReference type="PANTHER" id="PTHR10778:SF4">
    <property type="entry name" value="NUCLEOTIDE SUGAR TRANSPORTER SLC35B4"/>
    <property type="match status" value="1"/>
</dbReference>
<feature type="transmembrane region" description="Helical" evidence="8">
    <location>
        <begin position="155"/>
        <end position="174"/>
    </location>
</feature>
<evidence type="ECO:0000256" key="8">
    <source>
        <dbReference type="SAM" id="Phobius"/>
    </source>
</evidence>
<evidence type="ECO:0000313" key="9">
    <source>
        <dbReference type="EMBL" id="LAB67423.1"/>
    </source>
</evidence>
<feature type="transmembrane region" description="Helical" evidence="8">
    <location>
        <begin position="94"/>
        <end position="112"/>
    </location>
</feature>
<evidence type="ECO:0000313" key="10">
    <source>
        <dbReference type="EMBL" id="LAC21022.1"/>
    </source>
</evidence>
<proteinExistence type="evidence at transcript level"/>
<reference evidence="9" key="2">
    <citation type="journal article" date="2018" name="Biosci. Biotechnol. Biochem.">
        <title>Polysaccharide hydrolase of the hadal zone amphipods Hirondellea gigas.</title>
        <authorList>
            <person name="Kobayashi H."/>
            <person name="Nagahama T."/>
            <person name="Arai W."/>
            <person name="Sasagawa Y."/>
            <person name="Umeda M."/>
            <person name="Hayashi T."/>
            <person name="Nikaido I."/>
            <person name="Watanabe H."/>
            <person name="Oguri K."/>
            <person name="Kitazato H."/>
            <person name="Fujioka K."/>
            <person name="Kido Y."/>
            <person name="Takami H."/>
        </authorList>
    </citation>
    <scope>NUCLEOTIDE SEQUENCE</scope>
    <source>
        <tissue evidence="9">Whole body</tissue>
    </source>
</reference>
<accession>A0A2P2I068</accession>
<dbReference type="Pfam" id="PF08449">
    <property type="entry name" value="UAA"/>
    <property type="match status" value="1"/>
</dbReference>
<evidence type="ECO:0000256" key="7">
    <source>
        <dbReference type="ARBA" id="ARBA00023136"/>
    </source>
</evidence>
<dbReference type="GO" id="GO:0005462">
    <property type="term" value="F:UDP-N-acetylglucosamine transmembrane transporter activity"/>
    <property type="evidence" value="ECO:0007669"/>
    <property type="project" value="TreeGrafter"/>
</dbReference>
<comment type="similarity">
    <text evidence="2">Belongs to the nucleotide-sugar transporter family. SLC35B subfamily.</text>
</comment>
<name>A0A2P2I068_9CRUS</name>
<dbReference type="EMBL" id="IACT01001683">
    <property type="protein sequence ID" value="LAC21022.1"/>
    <property type="molecule type" value="mRNA"/>
</dbReference>
<sequence>MGSAFAILFVFIGCCSNVVFLELLVKEEPASGNLITFCQFLFIAVMGFVFTMQMGTAKNMIPVKEYLTLVIFFFIVNVCNNVAFGFKISMPLHMIFRSGGLIANLVMAMVVLGRRYTVSKYLSVVLITFGTVMCTFASADQVKDDEASDEENSQNFITWIMGIALLTFALFMSARMGIYQECLYKKHGKHAREALFFIHLLSLPGFLLSARDIMSFAATFSESASLPALATVPVISAIPKLWFYVICNTLTQYVCISSVFMLTSQVSSLTVTLVLTLRKFVSLMFSIIYFGNAFTLMHWMGTALVFGGTLIFTNVIVMPWERETEKQLQKDKKLQ</sequence>
<organism evidence="9">
    <name type="scientific">Hirondellea gigas</name>
    <dbReference type="NCBI Taxonomy" id="1518452"/>
    <lineage>
        <taxon>Eukaryota</taxon>
        <taxon>Metazoa</taxon>
        <taxon>Ecdysozoa</taxon>
        <taxon>Arthropoda</taxon>
        <taxon>Crustacea</taxon>
        <taxon>Multicrustacea</taxon>
        <taxon>Malacostraca</taxon>
        <taxon>Eumalacostraca</taxon>
        <taxon>Peracarida</taxon>
        <taxon>Amphipoda</taxon>
        <taxon>Amphilochidea</taxon>
        <taxon>Lysianassida</taxon>
        <taxon>Lysianassidira</taxon>
        <taxon>Lysianassoidea</taxon>
        <taxon>Lysianassidae</taxon>
        <taxon>Hirondellea</taxon>
    </lineage>
</organism>
<dbReference type="PANTHER" id="PTHR10778">
    <property type="entry name" value="SOLUTE CARRIER FAMILY 35 MEMBER B"/>
    <property type="match status" value="1"/>
</dbReference>
<dbReference type="GO" id="GO:0000139">
    <property type="term" value="C:Golgi membrane"/>
    <property type="evidence" value="ECO:0007669"/>
    <property type="project" value="TreeGrafter"/>
</dbReference>
<evidence type="ECO:0000256" key="6">
    <source>
        <dbReference type="ARBA" id="ARBA00022989"/>
    </source>
</evidence>
<feature type="transmembrane region" description="Helical" evidence="8">
    <location>
        <begin position="66"/>
        <end position="88"/>
    </location>
</feature>
<feature type="transmembrane region" description="Helical" evidence="8">
    <location>
        <begin position="195"/>
        <end position="221"/>
    </location>
</feature>
<keyword evidence="7 8" id="KW-0472">Membrane</keyword>
<dbReference type="AlphaFoldDB" id="A0A2P2I068"/>
<keyword evidence="3" id="KW-0813">Transport</keyword>
<dbReference type="GO" id="GO:0005464">
    <property type="term" value="F:UDP-xylose transmembrane transporter activity"/>
    <property type="evidence" value="ECO:0007669"/>
    <property type="project" value="TreeGrafter"/>
</dbReference>
<keyword evidence="4" id="KW-0762">Sugar transport</keyword>
<reference evidence="10" key="1">
    <citation type="submission" date="2017-11" db="EMBL/GenBank/DDBJ databases">
        <title>The sensing device of the deep-sea amphipod.</title>
        <authorList>
            <person name="Kobayashi H."/>
            <person name="Nagahama T."/>
            <person name="Arai W."/>
            <person name="Sasagawa Y."/>
            <person name="Umeda M."/>
            <person name="Hayashi T."/>
            <person name="Nikaido I."/>
            <person name="Watanabe H."/>
            <person name="Oguri K."/>
            <person name="Kitazato H."/>
            <person name="Fujioka K."/>
            <person name="Kido Y."/>
            <person name="Takami H."/>
        </authorList>
    </citation>
    <scope>NUCLEOTIDE SEQUENCE</scope>
    <source>
        <tissue evidence="10">Whole body</tissue>
    </source>
</reference>
<evidence type="ECO:0000256" key="4">
    <source>
        <dbReference type="ARBA" id="ARBA00022597"/>
    </source>
</evidence>
<dbReference type="InterPro" id="IPR013657">
    <property type="entry name" value="SCL35B1-4/HUT1"/>
</dbReference>
<dbReference type="GO" id="GO:0005789">
    <property type="term" value="C:endoplasmic reticulum membrane"/>
    <property type="evidence" value="ECO:0007669"/>
    <property type="project" value="TreeGrafter"/>
</dbReference>
<keyword evidence="5 8" id="KW-0812">Transmembrane</keyword>
<feature type="transmembrane region" description="Helical" evidence="8">
    <location>
        <begin position="31"/>
        <end position="54"/>
    </location>
</feature>
<evidence type="ECO:0000256" key="3">
    <source>
        <dbReference type="ARBA" id="ARBA00022448"/>
    </source>
</evidence>
<feature type="transmembrane region" description="Helical" evidence="8">
    <location>
        <begin position="296"/>
        <end position="320"/>
    </location>
</feature>